<feature type="compositionally biased region" description="Basic and acidic residues" evidence="3">
    <location>
        <begin position="70"/>
        <end position="95"/>
    </location>
</feature>
<feature type="region of interest" description="Disordered" evidence="3">
    <location>
        <begin position="15"/>
        <end position="129"/>
    </location>
</feature>
<evidence type="ECO:0000313" key="5">
    <source>
        <dbReference type="Ensembl" id="ENSEBUP00000006211.1"/>
    </source>
</evidence>
<feature type="coiled-coil region" evidence="2">
    <location>
        <begin position="318"/>
        <end position="345"/>
    </location>
</feature>
<evidence type="ECO:0000313" key="6">
    <source>
        <dbReference type="Proteomes" id="UP000694388"/>
    </source>
</evidence>
<keyword evidence="2" id="KW-0175">Coiled coil</keyword>
<feature type="compositionally biased region" description="Low complexity" evidence="3">
    <location>
        <begin position="18"/>
        <end position="35"/>
    </location>
</feature>
<dbReference type="AlphaFoldDB" id="A0A8C4NL66"/>
<sequence>MELFHVSLSTTNFQMRDNAPSSHRINSSSILSASPEPLVEQSLFETSRSGDHGGTIDGVGLTARQRRRLQKGEKNKENTAPKVPEKETRGMEPPKKPKNGCGLGDTTDLSPRRDGDGLKRSHSGPCTRLDVLTSVDRPDCDTNPDGICTRVGDAADLLVSCADVHAIPEGLGQLAMPSASSEVDTLPAEGSTPTIKQAHVPSAHESPGWSTTRARRHDLPKLTLTAFSTDEPVRTFQDWHAEGGEAHPSPRPVRLMRRLPPEGDQGGIPSPRSPSLSPGQRDHTDPEAPPSPPNAPSFIRVRSSSLSTHECVQEEPSVPQLSKRIQSLKKKMRKFEEQFEEVKNYRPSHSDKAANPDVLKWMNELSRVRKQLRDIRLRQQGTDMGFLGEELKRRHTLPRSFGSSASESEASADLDEPGNNGPTVEQTVDGLWRRLGELRKEAGRPNNPEEMTRDQLLEEKVVLQKSLLHYESEHGRPITRQDKHFVKPMYDRYRFVKHILARARDIPIIEEEGSEEEGQGSMGFRASSVPRPWVFRPRLQACQFEEHEQDGFVSPVEEGRTSNRVMDNTLANLHAASRAELLEQLKAVKAEKRQLRRRLRDFEDKFYLQHGRNVQREDREPWAEQYAQYKEVKAKLRLVAALVTKNEARSTT</sequence>
<evidence type="ECO:0000256" key="1">
    <source>
        <dbReference type="ARBA" id="ARBA00007549"/>
    </source>
</evidence>
<dbReference type="InterPro" id="IPR059029">
    <property type="entry name" value="FAM13A_dom"/>
</dbReference>
<dbReference type="PANTHER" id="PTHR15904:SF17">
    <property type="entry name" value="RHO-GAP DOMAIN-CONTAINING PROTEIN"/>
    <property type="match status" value="1"/>
</dbReference>
<evidence type="ECO:0000256" key="3">
    <source>
        <dbReference type="SAM" id="MobiDB-lite"/>
    </source>
</evidence>
<evidence type="ECO:0000259" key="4">
    <source>
        <dbReference type="Pfam" id="PF26116"/>
    </source>
</evidence>
<dbReference type="GeneTree" id="ENSGT00950000183033"/>
<feature type="region of interest" description="Disordered" evidence="3">
    <location>
        <begin position="183"/>
        <end position="216"/>
    </location>
</feature>
<dbReference type="InterPro" id="IPR039102">
    <property type="entry name" value="FAM13"/>
</dbReference>
<dbReference type="Ensembl" id="ENSEBUT00000006664.1">
    <property type="protein sequence ID" value="ENSEBUP00000006211.1"/>
    <property type="gene ID" value="ENSEBUG00000004131.1"/>
</dbReference>
<feature type="region of interest" description="Disordered" evidence="3">
    <location>
        <begin position="397"/>
        <end position="426"/>
    </location>
</feature>
<accession>A0A8C4NL66</accession>
<evidence type="ECO:0000256" key="2">
    <source>
        <dbReference type="SAM" id="Coils"/>
    </source>
</evidence>
<reference evidence="5" key="1">
    <citation type="submission" date="2025-08" db="UniProtKB">
        <authorList>
            <consortium name="Ensembl"/>
        </authorList>
    </citation>
    <scope>IDENTIFICATION</scope>
</reference>
<feature type="domain" description="FAM13A-like" evidence="4">
    <location>
        <begin position="577"/>
        <end position="645"/>
    </location>
</feature>
<dbReference type="PANTHER" id="PTHR15904">
    <property type="entry name" value="FAM13"/>
    <property type="match status" value="1"/>
</dbReference>
<feature type="region of interest" description="Disordered" evidence="3">
    <location>
        <begin position="241"/>
        <end position="318"/>
    </location>
</feature>
<comment type="similarity">
    <text evidence="1">Belongs to the FAM13 family.</text>
</comment>
<protein>
    <recommendedName>
        <fullName evidence="4">FAM13A-like domain-containing protein</fullName>
    </recommendedName>
</protein>
<reference evidence="5" key="2">
    <citation type="submission" date="2025-09" db="UniProtKB">
        <authorList>
            <consortium name="Ensembl"/>
        </authorList>
    </citation>
    <scope>IDENTIFICATION</scope>
</reference>
<dbReference type="Proteomes" id="UP000694388">
    <property type="component" value="Unplaced"/>
</dbReference>
<dbReference type="Pfam" id="PF26116">
    <property type="entry name" value="FAM13A"/>
    <property type="match status" value="1"/>
</dbReference>
<proteinExistence type="inferred from homology"/>
<organism evidence="5 6">
    <name type="scientific">Eptatretus burgeri</name>
    <name type="common">Inshore hagfish</name>
    <dbReference type="NCBI Taxonomy" id="7764"/>
    <lineage>
        <taxon>Eukaryota</taxon>
        <taxon>Metazoa</taxon>
        <taxon>Chordata</taxon>
        <taxon>Craniata</taxon>
        <taxon>Vertebrata</taxon>
        <taxon>Cyclostomata</taxon>
        <taxon>Myxini</taxon>
        <taxon>Myxiniformes</taxon>
        <taxon>Myxinidae</taxon>
        <taxon>Eptatretinae</taxon>
        <taxon>Eptatretus</taxon>
    </lineage>
</organism>
<name>A0A8C4NL66_EPTBU</name>
<feature type="coiled-coil region" evidence="2">
    <location>
        <begin position="578"/>
        <end position="605"/>
    </location>
</feature>
<feature type="compositionally biased region" description="Basic and acidic residues" evidence="3">
    <location>
        <begin position="110"/>
        <end position="119"/>
    </location>
</feature>
<keyword evidence="6" id="KW-1185">Reference proteome</keyword>